<keyword evidence="8" id="KW-1185">Reference proteome</keyword>
<dbReference type="Pfam" id="PF17681">
    <property type="entry name" value="GCP_N_terminal"/>
    <property type="match status" value="1"/>
</dbReference>
<dbReference type="PANTHER" id="PTHR19302:SF33">
    <property type="entry name" value="GAMMA-TUBULIN COMPLEX COMPONENT 5"/>
    <property type="match status" value="1"/>
</dbReference>
<dbReference type="Proteomes" id="UP000008743">
    <property type="component" value="Unassembled WGS sequence"/>
</dbReference>
<dbReference type="GO" id="GO:0031122">
    <property type="term" value="P:cytoplasmic microtubule organization"/>
    <property type="evidence" value="ECO:0007669"/>
    <property type="project" value="TreeGrafter"/>
</dbReference>
<feature type="region of interest" description="Disordered" evidence="5">
    <location>
        <begin position="121"/>
        <end position="141"/>
    </location>
</feature>
<dbReference type="GO" id="GO:0007020">
    <property type="term" value="P:microtubule nucleation"/>
    <property type="evidence" value="ECO:0007669"/>
    <property type="project" value="InterPro"/>
</dbReference>
<dbReference type="InterPro" id="IPR007259">
    <property type="entry name" value="GCP"/>
</dbReference>
<evidence type="ECO:0000256" key="4">
    <source>
        <dbReference type="RuleBase" id="RU363050"/>
    </source>
</evidence>
<comment type="subcellular location">
    <subcellularLocation>
        <location evidence="4">Cytoplasm</location>
        <location evidence="4">Cytoskeleton</location>
        <location evidence="4">Microtubule organizing center</location>
    </subcellularLocation>
</comment>
<dbReference type="AlphaFoldDB" id="A0A0D2X5F4"/>
<comment type="similarity">
    <text evidence="4">Belongs to the TUBGCP family.</text>
</comment>
<dbReference type="InterPro" id="IPR042241">
    <property type="entry name" value="GCP_C_sf"/>
</dbReference>
<dbReference type="InterPro" id="IPR041470">
    <property type="entry name" value="GCP_N"/>
</dbReference>
<accession>A0A0D2X5F4</accession>
<dbReference type="GO" id="GO:0051321">
    <property type="term" value="P:meiotic cell cycle"/>
    <property type="evidence" value="ECO:0007669"/>
    <property type="project" value="TreeGrafter"/>
</dbReference>
<keyword evidence="1 4" id="KW-0963">Cytoplasm</keyword>
<keyword evidence="3 4" id="KW-0206">Cytoskeleton</keyword>
<feature type="region of interest" description="Disordered" evidence="5">
    <location>
        <begin position="70"/>
        <end position="90"/>
    </location>
</feature>
<organism evidence="7 8">
    <name type="scientific">Capsaspora owczarzaki (strain ATCC 30864)</name>
    <dbReference type="NCBI Taxonomy" id="595528"/>
    <lineage>
        <taxon>Eukaryota</taxon>
        <taxon>Filasterea</taxon>
        <taxon>Capsaspora</taxon>
    </lineage>
</organism>
<dbReference type="PANTHER" id="PTHR19302">
    <property type="entry name" value="GAMMA TUBULIN COMPLEX PROTEIN"/>
    <property type="match status" value="1"/>
</dbReference>
<dbReference type="GO" id="GO:0000930">
    <property type="term" value="C:gamma-tubulin complex"/>
    <property type="evidence" value="ECO:0007669"/>
    <property type="project" value="TreeGrafter"/>
</dbReference>
<proteinExistence type="inferred from homology"/>
<feature type="domain" description="Gamma tubulin complex component protein N-terminal" evidence="6">
    <location>
        <begin position="122"/>
        <end position="410"/>
    </location>
</feature>
<evidence type="ECO:0000256" key="1">
    <source>
        <dbReference type="ARBA" id="ARBA00022490"/>
    </source>
</evidence>
<dbReference type="GO" id="GO:0005874">
    <property type="term" value="C:microtubule"/>
    <property type="evidence" value="ECO:0007669"/>
    <property type="project" value="UniProtKB-KW"/>
</dbReference>
<feature type="region of interest" description="Disordered" evidence="5">
    <location>
        <begin position="426"/>
        <end position="448"/>
    </location>
</feature>
<dbReference type="EMBL" id="KE346375">
    <property type="protein sequence ID" value="KJE97714.1"/>
    <property type="molecule type" value="Genomic_DNA"/>
</dbReference>
<evidence type="ECO:0000256" key="2">
    <source>
        <dbReference type="ARBA" id="ARBA00022701"/>
    </source>
</evidence>
<dbReference type="GO" id="GO:0000922">
    <property type="term" value="C:spindle pole"/>
    <property type="evidence" value="ECO:0007669"/>
    <property type="project" value="InterPro"/>
</dbReference>
<sequence length="778" mass="85451">MAAAAAAPLFLSEAGARGFELLFRSSVYSETALGSRVLSPGDATAELLHVLLGIPTLHVRIAWHSTADDLIDDDSNDSDRDGRAEFGANSRQNEGFPRFVLASAAPGMPIARSRIKDGMVVMGSDSQPSPPEGHDDEDPNAASVRLEGLSDSAFAGIVQPILNHGSLVLYLEQFVARASRARRESQTVEAMGLAVAQFLQWRRAEVLRAFGLDPELGRAVNYSEDVQIAGLAEAVSLQRLQHAAGWRDMTPFKISTSMHALFQQTQQVCHDCRAALQLLTNRQQWPPLGCAVLSALYTNVLLLRAMQLPGATANPRLELERAASRPFLHFLSEWIFRGCVADPLQEFGLATSETGSAAQSEVYWTHSVTLGHLGQAQSGQVWLPSFAAEIGAQILRSGKSIRLLSRLTRGRHSLLADGALRQLSLTPDSRHGKTAATAATSARPLEDADSSNSFLDTVIEPALLSKPISTDIDWLAIARGGRTDALEDSSSATPPQGSDAPLLLPYLPVVTAAMEWGERVNIALIHEMFAQHSLDRVAAQLVDLVLCRKVDFSEALLNRLFEIATTRPPDVLRPAILAQCLDDAFGTAPSRALSEQRVRQSCVLSVQAPRLLSDMHSYETGDASPLVALLRIELVLSAGWPCNLVFTNSVMMALSRCRLLLIQLNYARWCMSRCADFFRSVEHSFTRDNKSAASKQQARLSVRHDVRMLHYELQHFFRSLVINHKNEPPSPAAIQDLHQEFRKYLQHLISASGFDVTPLENLLLCLDLGDFYRRNWQA</sequence>
<evidence type="ECO:0000256" key="5">
    <source>
        <dbReference type="SAM" id="MobiDB-lite"/>
    </source>
</evidence>
<dbReference type="InParanoid" id="A0A0D2X5F4"/>
<protein>
    <recommendedName>
        <fullName evidence="4">Spindle pole body component</fullName>
    </recommendedName>
</protein>
<dbReference type="Gene3D" id="1.20.120.1900">
    <property type="entry name" value="Gamma-tubulin complex, C-terminal domain"/>
    <property type="match status" value="1"/>
</dbReference>
<dbReference type="OrthoDB" id="2192946at2759"/>
<dbReference type="GO" id="GO:0043015">
    <property type="term" value="F:gamma-tubulin binding"/>
    <property type="evidence" value="ECO:0007669"/>
    <property type="project" value="InterPro"/>
</dbReference>
<dbReference type="GO" id="GO:0000278">
    <property type="term" value="P:mitotic cell cycle"/>
    <property type="evidence" value="ECO:0007669"/>
    <property type="project" value="TreeGrafter"/>
</dbReference>
<evidence type="ECO:0000313" key="8">
    <source>
        <dbReference type="Proteomes" id="UP000008743"/>
    </source>
</evidence>
<evidence type="ECO:0000259" key="6">
    <source>
        <dbReference type="Pfam" id="PF17681"/>
    </source>
</evidence>
<gene>
    <name evidence="7" type="ORF">CAOG_007819</name>
</gene>
<evidence type="ECO:0000313" key="7">
    <source>
        <dbReference type="EMBL" id="KJE97714.1"/>
    </source>
</evidence>
<evidence type="ECO:0000256" key="3">
    <source>
        <dbReference type="ARBA" id="ARBA00023212"/>
    </source>
</evidence>
<name>A0A0D2X5F4_CAPO3</name>
<dbReference type="GO" id="GO:0051225">
    <property type="term" value="P:spindle assembly"/>
    <property type="evidence" value="ECO:0007669"/>
    <property type="project" value="TreeGrafter"/>
</dbReference>
<keyword evidence="2 4" id="KW-0493">Microtubule</keyword>
<reference evidence="8" key="1">
    <citation type="submission" date="2011-02" db="EMBL/GenBank/DDBJ databases">
        <title>The Genome Sequence of Capsaspora owczarzaki ATCC 30864.</title>
        <authorList>
            <person name="Russ C."/>
            <person name="Cuomo C."/>
            <person name="Burger G."/>
            <person name="Gray M.W."/>
            <person name="Holland P.W.H."/>
            <person name="King N."/>
            <person name="Lang F.B.F."/>
            <person name="Roger A.J."/>
            <person name="Ruiz-Trillo I."/>
            <person name="Young S.K."/>
            <person name="Zeng Q."/>
            <person name="Gargeya S."/>
            <person name="Alvarado L."/>
            <person name="Berlin A."/>
            <person name="Chapman S.B."/>
            <person name="Chen Z."/>
            <person name="Freedman E."/>
            <person name="Gellesch M."/>
            <person name="Goldberg J."/>
            <person name="Griggs A."/>
            <person name="Gujja S."/>
            <person name="Heilman E."/>
            <person name="Heiman D."/>
            <person name="Howarth C."/>
            <person name="Mehta T."/>
            <person name="Neiman D."/>
            <person name="Pearson M."/>
            <person name="Roberts A."/>
            <person name="Saif S."/>
            <person name="Shea T."/>
            <person name="Shenoy N."/>
            <person name="Sisk P."/>
            <person name="Stolte C."/>
            <person name="Sykes S."/>
            <person name="White J."/>
            <person name="Yandava C."/>
            <person name="Haas B."/>
            <person name="Nusbaum C."/>
            <person name="Birren B."/>
        </authorList>
    </citation>
    <scope>NUCLEOTIDE SEQUENCE</scope>
    <source>
        <strain evidence="8">ATCC 30864</strain>
    </source>
</reference>
<dbReference type="GO" id="GO:0051011">
    <property type="term" value="F:microtubule minus-end binding"/>
    <property type="evidence" value="ECO:0007669"/>
    <property type="project" value="TreeGrafter"/>
</dbReference>